<comment type="caution">
    <text evidence="3">The sequence shown here is derived from an EMBL/GenBank/DDBJ whole genome shotgun (WGS) entry which is preliminary data.</text>
</comment>
<evidence type="ECO:0000313" key="4">
    <source>
        <dbReference type="Proteomes" id="UP001054854"/>
    </source>
</evidence>
<dbReference type="InterPro" id="IPR003777">
    <property type="entry name" value="XdhC_CoxI"/>
</dbReference>
<dbReference type="InterPro" id="IPR052698">
    <property type="entry name" value="MoCofactor_Util/Proc"/>
</dbReference>
<dbReference type="PANTHER" id="PTHR30388:SF4">
    <property type="entry name" value="MOLYBDENUM COFACTOR INSERTION CHAPERONE PAOD"/>
    <property type="match status" value="1"/>
</dbReference>
<evidence type="ECO:0000313" key="3">
    <source>
        <dbReference type="EMBL" id="GHJ25970.1"/>
    </source>
</evidence>
<organism evidence="3 4">
    <name type="scientific">Streptomyces hygroscopicus</name>
    <dbReference type="NCBI Taxonomy" id="1912"/>
    <lineage>
        <taxon>Bacteria</taxon>
        <taxon>Bacillati</taxon>
        <taxon>Actinomycetota</taxon>
        <taxon>Actinomycetes</taxon>
        <taxon>Kitasatosporales</taxon>
        <taxon>Streptomycetaceae</taxon>
        <taxon>Streptomyces</taxon>
        <taxon>Streptomyces violaceusniger group</taxon>
    </lineage>
</organism>
<name>A0ABQ3TRK4_STRHY</name>
<sequence length="106" mass="10694">MRDVLEPLGSWWAEGKASALATVVATHRSAPRRPGASMLVGPGGEAVGSISGGCVESARECPGAPRVRQCPGVPRCSESAPVPGSAPVPAPLSPGVNPACLSRFHD</sequence>
<dbReference type="EMBL" id="BNEK01000002">
    <property type="protein sequence ID" value="GHJ25970.1"/>
    <property type="molecule type" value="Genomic_DNA"/>
</dbReference>
<dbReference type="Proteomes" id="UP001054854">
    <property type="component" value="Unassembled WGS sequence"/>
</dbReference>
<evidence type="ECO:0000256" key="1">
    <source>
        <dbReference type="SAM" id="MobiDB-lite"/>
    </source>
</evidence>
<accession>A0ABQ3TRK4</accession>
<proteinExistence type="predicted"/>
<feature type="domain" description="XdhC- CoxI" evidence="2">
    <location>
        <begin position="11"/>
        <end position="58"/>
    </location>
</feature>
<feature type="region of interest" description="Disordered" evidence="1">
    <location>
        <begin position="72"/>
        <end position="106"/>
    </location>
</feature>
<evidence type="ECO:0000259" key="2">
    <source>
        <dbReference type="Pfam" id="PF02625"/>
    </source>
</evidence>
<protein>
    <recommendedName>
        <fullName evidence="2">XdhC- CoxI domain-containing protein</fullName>
    </recommendedName>
</protein>
<dbReference type="PANTHER" id="PTHR30388">
    <property type="entry name" value="ALDEHYDE OXIDOREDUCTASE MOLYBDENUM COFACTOR ASSEMBLY PROTEIN"/>
    <property type="match status" value="1"/>
</dbReference>
<dbReference type="Pfam" id="PF02625">
    <property type="entry name" value="XdhC_CoxI"/>
    <property type="match status" value="1"/>
</dbReference>
<reference evidence="3" key="1">
    <citation type="submission" date="2024-05" db="EMBL/GenBank/DDBJ databases">
        <title>Whole genome shotgun sequence of Streptomyces hygroscopicus NBRC 113678.</title>
        <authorList>
            <person name="Komaki H."/>
            <person name="Tamura T."/>
        </authorList>
    </citation>
    <scope>NUCLEOTIDE SEQUENCE</scope>
    <source>
        <strain evidence="3">N11-34</strain>
    </source>
</reference>
<keyword evidence="4" id="KW-1185">Reference proteome</keyword>
<gene>
    <name evidence="3" type="ORF">TPA0910_04030</name>
</gene>